<feature type="transmembrane region" description="Helical" evidence="12">
    <location>
        <begin position="147"/>
        <end position="169"/>
    </location>
</feature>
<keyword evidence="8" id="KW-0406">Ion transport</keyword>
<protein>
    <recommendedName>
        <fullName evidence="3">Molybdate-anion transporter</fullName>
    </recommendedName>
    <alternativeName>
        <fullName evidence="10">Major facilitator superfamily domain-containing protein 5</fullName>
    </alternativeName>
    <alternativeName>
        <fullName evidence="11">Molybdate transporter 2 homolog</fullName>
    </alternativeName>
</protein>
<gene>
    <name evidence="14" type="ORF">B9Z65_2267</name>
</gene>
<name>A0A2P7YNJ4_9PEZI</name>
<sequence>MVAYAVTLAGLVLVNAQLFHQRYYEKKLKQDFDVELSDDDASFDSDLAEDSSLSRLFRRYVAVYVLCSAADWLQASYTYALYKSHYGLDNSAIARLFAIEFASAGVAGTFIGALADKYGRRAGCLSYCALYSISCAARTMEDIRFLILSRVLGGISTTLLYSVFEAWLVTELHRRDAYSEYIKETFTTLATINGTVATICGICSQVLVYMTGSQKSPFLASIWCLLIASALIVGFWDENHGQEDKFGPNGNDSVFGPLNYRAVVVLGLGMCAMEGAMYAMILLWTPAIQSSRDAAYATGEAPLGLIFANFMCAMMLGSWLLELLTKSEHHSAGISHWTQFAMSVAASSLSLAVIMHGEAIRFLAFCMFELSVGVYMPAMAAMKQSLIGDQRRGQLYALMRLPLNIFVIGLLGMVGEHEVDRGRIFALCSAMLLAATILLWRWTR</sequence>
<dbReference type="SUPFAM" id="SSF103473">
    <property type="entry name" value="MFS general substrate transporter"/>
    <property type="match status" value="1"/>
</dbReference>
<evidence type="ECO:0000256" key="5">
    <source>
        <dbReference type="ARBA" id="ARBA00022475"/>
    </source>
</evidence>
<keyword evidence="5" id="KW-1003">Cell membrane</keyword>
<feature type="signal peptide" evidence="13">
    <location>
        <begin position="1"/>
        <end position="16"/>
    </location>
</feature>
<evidence type="ECO:0000256" key="7">
    <source>
        <dbReference type="ARBA" id="ARBA00022989"/>
    </source>
</evidence>
<keyword evidence="7 12" id="KW-1133">Transmembrane helix</keyword>
<dbReference type="OrthoDB" id="263957at2759"/>
<keyword evidence="4" id="KW-0813">Transport</keyword>
<dbReference type="Proteomes" id="UP000243723">
    <property type="component" value="Unassembled WGS sequence"/>
</dbReference>
<feature type="transmembrane region" description="Helical" evidence="12">
    <location>
        <begin position="61"/>
        <end position="82"/>
    </location>
</feature>
<dbReference type="InterPro" id="IPR036259">
    <property type="entry name" value="MFS_trans_sf"/>
</dbReference>
<feature type="transmembrane region" description="Helical" evidence="12">
    <location>
        <begin position="258"/>
        <end position="284"/>
    </location>
</feature>
<dbReference type="GO" id="GO:0015098">
    <property type="term" value="F:molybdate ion transmembrane transporter activity"/>
    <property type="evidence" value="ECO:0007669"/>
    <property type="project" value="InterPro"/>
</dbReference>
<dbReference type="PANTHER" id="PTHR23516">
    <property type="entry name" value="SAM (S-ADENOSYL METHIONINE) TRANSPORTER"/>
    <property type="match status" value="1"/>
</dbReference>
<evidence type="ECO:0000256" key="11">
    <source>
        <dbReference type="ARBA" id="ARBA00032555"/>
    </source>
</evidence>
<dbReference type="EMBL" id="NHZQ01000412">
    <property type="protein sequence ID" value="PSK37525.1"/>
    <property type="molecule type" value="Genomic_DNA"/>
</dbReference>
<keyword evidence="15" id="KW-1185">Reference proteome</keyword>
<feature type="transmembrane region" description="Helical" evidence="12">
    <location>
        <begin position="337"/>
        <end position="356"/>
    </location>
</feature>
<organism evidence="14 15">
    <name type="scientific">Elsinoe australis</name>
    <dbReference type="NCBI Taxonomy" id="40998"/>
    <lineage>
        <taxon>Eukaryota</taxon>
        <taxon>Fungi</taxon>
        <taxon>Dikarya</taxon>
        <taxon>Ascomycota</taxon>
        <taxon>Pezizomycotina</taxon>
        <taxon>Dothideomycetes</taxon>
        <taxon>Dothideomycetidae</taxon>
        <taxon>Myriangiales</taxon>
        <taxon>Elsinoaceae</taxon>
        <taxon>Elsinoe</taxon>
    </lineage>
</organism>
<feature type="transmembrane region" description="Helical" evidence="12">
    <location>
        <begin position="94"/>
        <end position="115"/>
    </location>
</feature>
<comment type="caution">
    <text evidence="14">The sequence shown here is derived from an EMBL/GenBank/DDBJ whole genome shotgun (WGS) entry which is preliminary data.</text>
</comment>
<comment type="subcellular location">
    <subcellularLocation>
        <location evidence="2">Cell membrane</location>
        <topology evidence="2">Multi-pass membrane protein</topology>
    </subcellularLocation>
</comment>
<feature type="transmembrane region" description="Helical" evidence="12">
    <location>
        <begin position="304"/>
        <end position="325"/>
    </location>
</feature>
<evidence type="ECO:0000313" key="15">
    <source>
        <dbReference type="Proteomes" id="UP000243723"/>
    </source>
</evidence>
<feature type="transmembrane region" description="Helical" evidence="12">
    <location>
        <begin position="218"/>
        <end position="237"/>
    </location>
</feature>
<reference evidence="14 15" key="1">
    <citation type="submission" date="2017-05" db="EMBL/GenBank/DDBJ databases">
        <title>Draft genome sequence of Elsinoe australis.</title>
        <authorList>
            <person name="Cheng Q."/>
        </authorList>
    </citation>
    <scope>NUCLEOTIDE SEQUENCE [LARGE SCALE GENOMIC DNA]</scope>
    <source>
        <strain evidence="14 15">NL1</strain>
    </source>
</reference>
<keyword evidence="9 12" id="KW-0472">Membrane</keyword>
<keyword evidence="13" id="KW-0732">Signal</keyword>
<accession>A0A2P7YNJ4</accession>
<dbReference type="PANTHER" id="PTHR23516:SF1">
    <property type="entry name" value="MOLYBDATE-ANION TRANSPORTER"/>
    <property type="match status" value="1"/>
</dbReference>
<feature type="transmembrane region" description="Helical" evidence="12">
    <location>
        <begin position="190"/>
        <end position="212"/>
    </location>
</feature>
<evidence type="ECO:0000256" key="8">
    <source>
        <dbReference type="ARBA" id="ARBA00023065"/>
    </source>
</evidence>
<evidence type="ECO:0000256" key="9">
    <source>
        <dbReference type="ARBA" id="ARBA00023136"/>
    </source>
</evidence>
<dbReference type="Pfam" id="PF05631">
    <property type="entry name" value="MFS_5"/>
    <property type="match status" value="1"/>
</dbReference>
<evidence type="ECO:0000313" key="14">
    <source>
        <dbReference type="EMBL" id="PSK37525.1"/>
    </source>
</evidence>
<dbReference type="InterPro" id="IPR008509">
    <property type="entry name" value="MOT2/MFSD5"/>
</dbReference>
<feature type="chain" id="PRO_5015202212" description="Molybdate-anion transporter" evidence="13">
    <location>
        <begin position="17"/>
        <end position="444"/>
    </location>
</feature>
<dbReference type="GO" id="GO:0006811">
    <property type="term" value="P:monoatomic ion transport"/>
    <property type="evidence" value="ECO:0007669"/>
    <property type="project" value="UniProtKB-KW"/>
</dbReference>
<dbReference type="GO" id="GO:0005886">
    <property type="term" value="C:plasma membrane"/>
    <property type="evidence" value="ECO:0007669"/>
    <property type="project" value="UniProtKB-SubCell"/>
</dbReference>
<feature type="transmembrane region" description="Helical" evidence="12">
    <location>
        <begin position="424"/>
        <end position="442"/>
    </location>
</feature>
<evidence type="ECO:0000256" key="2">
    <source>
        <dbReference type="ARBA" id="ARBA00004651"/>
    </source>
</evidence>
<evidence type="ECO:0000256" key="1">
    <source>
        <dbReference type="ARBA" id="ARBA00003019"/>
    </source>
</evidence>
<comment type="function">
    <text evidence="1">Mediates high-affinity intracellular uptake of the rare oligo-element molybdenum.</text>
</comment>
<evidence type="ECO:0000256" key="6">
    <source>
        <dbReference type="ARBA" id="ARBA00022692"/>
    </source>
</evidence>
<evidence type="ECO:0000256" key="10">
    <source>
        <dbReference type="ARBA" id="ARBA00030646"/>
    </source>
</evidence>
<keyword evidence="6 12" id="KW-0812">Transmembrane</keyword>
<feature type="transmembrane region" description="Helical" evidence="12">
    <location>
        <begin position="362"/>
        <end position="382"/>
    </location>
</feature>
<proteinExistence type="predicted"/>
<evidence type="ECO:0000256" key="12">
    <source>
        <dbReference type="SAM" id="Phobius"/>
    </source>
</evidence>
<evidence type="ECO:0000256" key="13">
    <source>
        <dbReference type="SAM" id="SignalP"/>
    </source>
</evidence>
<evidence type="ECO:0000256" key="3">
    <source>
        <dbReference type="ARBA" id="ARBA00021242"/>
    </source>
</evidence>
<evidence type="ECO:0000256" key="4">
    <source>
        <dbReference type="ARBA" id="ARBA00022448"/>
    </source>
</evidence>
<dbReference type="AlphaFoldDB" id="A0A2P7YNJ4"/>
<dbReference type="Gene3D" id="1.20.1250.20">
    <property type="entry name" value="MFS general substrate transporter like domains"/>
    <property type="match status" value="1"/>
</dbReference>
<feature type="transmembrane region" description="Helical" evidence="12">
    <location>
        <begin position="394"/>
        <end position="412"/>
    </location>
</feature>